<dbReference type="Proteomes" id="UP000675920">
    <property type="component" value="Unplaced"/>
</dbReference>
<evidence type="ECO:0000259" key="6">
    <source>
        <dbReference type="Pfam" id="PF01609"/>
    </source>
</evidence>
<sequence>MKQMTFASLDYANKKRVTRQKKFLGEMDTVIPWVQLIAVIEPHYPKTNPRGGRPTLPLEAMLRVYFMQQWFALSDPAMEDELHESESMRRFAGLSLIDDAIPSDTSILRFLHLLEKHRLTETIGTEVRQLLKSRGLILRTGTIVDATIINAPSSTKNADGQRDPDMTQTKKGQQWYFGMKAHIGIDAELGLVHTVVTSTASVNDKCRFDDLLHSEETAVWADRGCDYPDIHGHCAERGQFLGIALRKTPGEPRWQVDRQINHLISKVRARVEHPFRIIKRQFGVTKVRYCGLEKNTAQIHSLLALANLHGAPAVGAGGMNKWKGNAEPD</sequence>
<evidence type="ECO:0000259" key="7">
    <source>
        <dbReference type="Pfam" id="PF05598"/>
    </source>
</evidence>
<keyword evidence="5" id="KW-0233">DNA recombination</keyword>
<dbReference type="PANTHER" id="PTHR35604">
    <property type="entry name" value="TRANSPOSASE INSH FOR INSERTION SEQUENCE ELEMENT IS5A-RELATED"/>
    <property type="match status" value="1"/>
</dbReference>
<proteinExistence type="inferred from homology"/>
<dbReference type="Pfam" id="PF05598">
    <property type="entry name" value="DUF772"/>
    <property type="match status" value="1"/>
</dbReference>
<dbReference type="InterPro" id="IPR047959">
    <property type="entry name" value="Transpos_IS5"/>
</dbReference>
<keyword evidence="4" id="KW-0238">DNA-binding</keyword>
<evidence type="ECO:0000256" key="4">
    <source>
        <dbReference type="ARBA" id="ARBA00023125"/>
    </source>
</evidence>
<dbReference type="NCBIfam" id="NF033581">
    <property type="entry name" value="transpos_IS5_4"/>
    <property type="match status" value="1"/>
</dbReference>
<evidence type="ECO:0000256" key="5">
    <source>
        <dbReference type="ARBA" id="ARBA00023172"/>
    </source>
</evidence>
<evidence type="ECO:0000256" key="1">
    <source>
        <dbReference type="ARBA" id="ARBA00003544"/>
    </source>
</evidence>
<name>A0A8B6XBN3_9BURK</name>
<feature type="domain" description="Transposase InsH N-terminal" evidence="7">
    <location>
        <begin position="15"/>
        <end position="112"/>
    </location>
</feature>
<feature type="domain" description="Transposase IS4-like" evidence="6">
    <location>
        <begin position="139"/>
        <end position="308"/>
    </location>
</feature>
<evidence type="ECO:0000313" key="8">
    <source>
        <dbReference type="Proteomes" id="UP000675920"/>
    </source>
</evidence>
<accession>A0A8B6XBN3</accession>
<evidence type="ECO:0000313" key="9">
    <source>
        <dbReference type="RefSeq" id="WP_084545096.1"/>
    </source>
</evidence>
<dbReference type="InterPro" id="IPR008490">
    <property type="entry name" value="Transposase_InsH_N"/>
</dbReference>
<dbReference type="GO" id="GO:0003677">
    <property type="term" value="F:DNA binding"/>
    <property type="evidence" value="ECO:0007669"/>
    <property type="project" value="UniProtKB-KW"/>
</dbReference>
<dbReference type="AlphaFoldDB" id="A0A8B6XBN3"/>
<keyword evidence="3" id="KW-0815">Transposition</keyword>
<dbReference type="OrthoDB" id="9774608at2"/>
<evidence type="ECO:0000256" key="2">
    <source>
        <dbReference type="ARBA" id="ARBA00010075"/>
    </source>
</evidence>
<dbReference type="PANTHER" id="PTHR35604:SF2">
    <property type="entry name" value="TRANSPOSASE INSH FOR INSERTION SEQUENCE ELEMENT IS5A-RELATED"/>
    <property type="match status" value="1"/>
</dbReference>
<dbReference type="GO" id="GO:0004803">
    <property type="term" value="F:transposase activity"/>
    <property type="evidence" value="ECO:0007669"/>
    <property type="project" value="InterPro"/>
</dbReference>
<comment type="function">
    <text evidence="1">Involved in the transposition of the insertion sequence IS5.</text>
</comment>
<protein>
    <submittedName>
        <fullName evidence="9">IS5 family transposase</fullName>
    </submittedName>
</protein>
<dbReference type="Pfam" id="PF01609">
    <property type="entry name" value="DDE_Tnp_1"/>
    <property type="match status" value="1"/>
</dbReference>
<keyword evidence="8" id="KW-1185">Reference proteome</keyword>
<organism evidence="8 9">
    <name type="scientific">Derxia gummosa DSM 723</name>
    <dbReference type="NCBI Taxonomy" id="1121388"/>
    <lineage>
        <taxon>Bacteria</taxon>
        <taxon>Pseudomonadati</taxon>
        <taxon>Pseudomonadota</taxon>
        <taxon>Betaproteobacteria</taxon>
        <taxon>Burkholderiales</taxon>
        <taxon>Alcaligenaceae</taxon>
        <taxon>Derxia</taxon>
    </lineage>
</organism>
<evidence type="ECO:0000256" key="3">
    <source>
        <dbReference type="ARBA" id="ARBA00022578"/>
    </source>
</evidence>
<dbReference type="InterPro" id="IPR002559">
    <property type="entry name" value="Transposase_11"/>
</dbReference>
<dbReference type="GO" id="GO:0006313">
    <property type="term" value="P:DNA transposition"/>
    <property type="evidence" value="ECO:0007669"/>
    <property type="project" value="InterPro"/>
</dbReference>
<comment type="similarity">
    <text evidence="2">Belongs to the transposase 11 family.</text>
</comment>
<dbReference type="RefSeq" id="WP_084545096.1">
    <property type="nucleotide sequence ID" value="NZ_AXWS01000014.1"/>
</dbReference>
<reference evidence="9" key="1">
    <citation type="submission" date="2025-08" db="UniProtKB">
        <authorList>
            <consortium name="RefSeq"/>
        </authorList>
    </citation>
    <scope>IDENTIFICATION</scope>
</reference>